<keyword evidence="3" id="KW-1185">Reference proteome</keyword>
<evidence type="ECO:0000259" key="1">
    <source>
        <dbReference type="Pfam" id="PF13460"/>
    </source>
</evidence>
<sequence length="295" mass="32373">MKKYIITGSLGNISRHLVEGLVKNGKEVTVITSKADKVAEIENLGAKALVGDLNDAAFLKNAFKDAEVAYTMIPPIWQTTDWRKSMNQVADSYIAALTGSNVQYIVNLSSIGAHMGNGAGPVDGLHDFEQKLNKLQGIHIKHLRPSYFYYNFLSLIPMVKNAGIIGSNFGGNEKVLLVHPADIAKAALEELLSLNFTGSSIRYIASDERSGKEIAQVLGTAIGKEDLNWIEFTDEQQYQGLLGAGLPEAIAKEYTTMGHAMRTGTMQADFHQHEPQFSHTKLENFAQEFAEAYHA</sequence>
<dbReference type="Gene3D" id="3.40.50.720">
    <property type="entry name" value="NAD(P)-binding Rossmann-like Domain"/>
    <property type="match status" value="1"/>
</dbReference>
<organism evidence="2 3">
    <name type="scientific">Rhodocytophaga rosea</name>
    <dbReference type="NCBI Taxonomy" id="2704465"/>
    <lineage>
        <taxon>Bacteria</taxon>
        <taxon>Pseudomonadati</taxon>
        <taxon>Bacteroidota</taxon>
        <taxon>Cytophagia</taxon>
        <taxon>Cytophagales</taxon>
        <taxon>Rhodocytophagaceae</taxon>
        <taxon>Rhodocytophaga</taxon>
    </lineage>
</organism>
<evidence type="ECO:0000313" key="2">
    <source>
        <dbReference type="EMBL" id="QHT66340.1"/>
    </source>
</evidence>
<dbReference type="InterPro" id="IPR036291">
    <property type="entry name" value="NAD(P)-bd_dom_sf"/>
</dbReference>
<gene>
    <name evidence="2" type="ORF">GXP67_06545</name>
</gene>
<proteinExistence type="predicted"/>
<dbReference type="PANTHER" id="PTHR43162">
    <property type="match status" value="1"/>
</dbReference>
<dbReference type="InterPro" id="IPR016040">
    <property type="entry name" value="NAD(P)-bd_dom"/>
</dbReference>
<dbReference type="Gene3D" id="3.90.25.10">
    <property type="entry name" value="UDP-galactose 4-epimerase, domain 1"/>
    <property type="match status" value="1"/>
</dbReference>
<protein>
    <submittedName>
        <fullName evidence="2">NmrA family NAD(P)-binding protein</fullName>
    </submittedName>
</protein>
<dbReference type="RefSeq" id="WP_162442401.1">
    <property type="nucleotide sequence ID" value="NZ_CP048222.1"/>
</dbReference>
<name>A0A6C0GF98_9BACT</name>
<dbReference type="PANTHER" id="PTHR43162:SF1">
    <property type="entry name" value="PRESTALK A DIFFERENTIATION PROTEIN A"/>
    <property type="match status" value="1"/>
</dbReference>
<dbReference type="Pfam" id="PF13460">
    <property type="entry name" value="NAD_binding_10"/>
    <property type="match status" value="1"/>
</dbReference>
<reference evidence="2 3" key="1">
    <citation type="submission" date="2020-01" db="EMBL/GenBank/DDBJ databases">
        <authorList>
            <person name="Kim M.K."/>
        </authorList>
    </citation>
    <scope>NUCLEOTIDE SEQUENCE [LARGE SCALE GENOMIC DNA]</scope>
    <source>
        <strain evidence="2 3">172606-1</strain>
    </source>
</reference>
<feature type="domain" description="NAD(P)-binding" evidence="1">
    <location>
        <begin position="8"/>
        <end position="115"/>
    </location>
</feature>
<dbReference type="AlphaFoldDB" id="A0A6C0GF98"/>
<evidence type="ECO:0000313" key="3">
    <source>
        <dbReference type="Proteomes" id="UP000480178"/>
    </source>
</evidence>
<dbReference type="EMBL" id="CP048222">
    <property type="protein sequence ID" value="QHT66340.1"/>
    <property type="molecule type" value="Genomic_DNA"/>
</dbReference>
<accession>A0A6C0GF98</accession>
<dbReference type="SUPFAM" id="SSF51735">
    <property type="entry name" value="NAD(P)-binding Rossmann-fold domains"/>
    <property type="match status" value="1"/>
</dbReference>
<dbReference type="InterPro" id="IPR051604">
    <property type="entry name" value="Ergot_Alk_Oxidoreductase"/>
</dbReference>
<dbReference type="KEGG" id="rhoz:GXP67_06545"/>
<dbReference type="Proteomes" id="UP000480178">
    <property type="component" value="Chromosome"/>
</dbReference>